<name>A0A6H0UCQ5_9LACT</name>
<accession>A0A6H0UCQ5</accession>
<evidence type="ECO:0000256" key="1">
    <source>
        <dbReference type="SAM" id="Phobius"/>
    </source>
</evidence>
<evidence type="ECO:0000313" key="2">
    <source>
        <dbReference type="EMBL" id="QIW53156.1"/>
    </source>
</evidence>
<dbReference type="EMBL" id="CP047616">
    <property type="protein sequence ID" value="QIW53156.1"/>
    <property type="molecule type" value="Genomic_DNA"/>
</dbReference>
<proteinExistence type="predicted"/>
<dbReference type="RefSeq" id="WP_167838417.1">
    <property type="nucleotide sequence ID" value="NZ_CP047616.1"/>
</dbReference>
<dbReference type="Proteomes" id="UP000501945">
    <property type="component" value="Chromosome"/>
</dbReference>
<organism evidence="2 3">
    <name type="scientific">Pseudolactococcus raffinolactis</name>
    <dbReference type="NCBI Taxonomy" id="1366"/>
    <lineage>
        <taxon>Bacteria</taxon>
        <taxon>Bacillati</taxon>
        <taxon>Bacillota</taxon>
        <taxon>Bacilli</taxon>
        <taxon>Lactobacillales</taxon>
        <taxon>Streptococcaceae</taxon>
        <taxon>Pseudolactococcus</taxon>
    </lineage>
</organism>
<keyword evidence="1" id="KW-0812">Transmembrane</keyword>
<protein>
    <submittedName>
        <fullName evidence="2">Uncharacterized protein</fullName>
    </submittedName>
</protein>
<keyword evidence="1" id="KW-0472">Membrane</keyword>
<feature type="transmembrane region" description="Helical" evidence="1">
    <location>
        <begin position="15"/>
        <end position="34"/>
    </location>
</feature>
<dbReference type="AlphaFoldDB" id="A0A6H0UCQ5"/>
<keyword evidence="1" id="KW-1133">Transmembrane helix</keyword>
<reference evidence="2 3" key="1">
    <citation type="submission" date="2019-12" db="EMBL/GenBank/DDBJ databases">
        <title>Whole genome sequences of Lactococcus raffinolactis strains isolated from sewage.</title>
        <authorList>
            <person name="Ybazeta G."/>
            <person name="Ross M."/>
            <person name="Brabant-Kirwan D."/>
            <person name="Saleh M."/>
            <person name="Dillon J.A."/>
            <person name="Splinter K."/>
            <person name="Nokhbeh R."/>
        </authorList>
    </citation>
    <scope>NUCLEOTIDE SEQUENCE [LARGE SCALE GENOMIC DNA]</scope>
    <source>
        <strain evidence="2 3">Lr_19_5</strain>
    </source>
</reference>
<evidence type="ECO:0000313" key="3">
    <source>
        <dbReference type="Proteomes" id="UP000501945"/>
    </source>
</evidence>
<feature type="transmembrane region" description="Helical" evidence="1">
    <location>
        <begin position="173"/>
        <end position="192"/>
    </location>
</feature>
<sequence length="195" mass="22414">MHDSIKSLLKRERRLQLTLVIVPIVFIIGNLFFVQSYIRSVDNIVKANDVSERIGTRTIDKLWLLVHQQITISDFKADNNIIKVREQLEKLKQKSKTSHEVMTLNIALRLTTMLEKQSNEIIENLKAEAPVATNFELMNNIKNTVEITDDTIENFIGIEIGLSKSRSDNSKRLVVVFLIFESGLLLFNSYAIKKK</sequence>
<gene>
    <name evidence="2" type="ORF">GU336_02740</name>
</gene>